<accession>A0A177NPW2</accession>
<name>A0A177NPW2_9GAMM</name>
<dbReference type="InterPro" id="IPR018445">
    <property type="entry name" value="Put_Phosphate_transp_reg"/>
</dbReference>
<dbReference type="InterPro" id="IPR052912">
    <property type="entry name" value="UPF0111_domain"/>
</dbReference>
<organism evidence="2 3">
    <name type="scientific">Methylomonas koyamae</name>
    <dbReference type="NCBI Taxonomy" id="702114"/>
    <lineage>
        <taxon>Bacteria</taxon>
        <taxon>Pseudomonadati</taxon>
        <taxon>Pseudomonadota</taxon>
        <taxon>Gammaproteobacteria</taxon>
        <taxon>Methylococcales</taxon>
        <taxon>Methylococcaceae</taxon>
        <taxon>Methylomonas</taxon>
    </lineage>
</organism>
<evidence type="ECO:0000313" key="2">
    <source>
        <dbReference type="EMBL" id="OAI19363.1"/>
    </source>
</evidence>
<dbReference type="PANTHER" id="PTHR37298:SF1">
    <property type="entry name" value="UPF0111 PROTEIN YKAA"/>
    <property type="match status" value="1"/>
</dbReference>
<evidence type="ECO:0000313" key="3">
    <source>
        <dbReference type="Proteomes" id="UP000077857"/>
    </source>
</evidence>
<comment type="similarity">
    <text evidence="1">Belongs to the UPF0111 family.</text>
</comment>
<evidence type="ECO:0000256" key="1">
    <source>
        <dbReference type="ARBA" id="ARBA00008591"/>
    </source>
</evidence>
<reference evidence="2 3" key="1">
    <citation type="submission" date="2016-03" db="EMBL/GenBank/DDBJ databases">
        <authorList>
            <person name="Ploux O."/>
        </authorList>
    </citation>
    <scope>NUCLEOTIDE SEQUENCE [LARGE SCALE GENOMIC DNA]</scope>
    <source>
        <strain evidence="2 3">R-45378</strain>
    </source>
</reference>
<dbReference type="RefSeq" id="WP_064039554.1">
    <property type="nucleotide sequence ID" value="NZ_LUUJ01000049.1"/>
</dbReference>
<sequence length="213" mass="24241">MPSQNTSAISRILQRIFPKTADFYLLLHEQCRQVCVTVDNLARFMASECIAAGEMLKEDEHEADRLRMRNLHALNSSFATPMDREDIYRAIAALDSIVTYCKSTYNEMQALQLAPDRHSLAMVQELQVGIDALEKGFAVLGKQPRGAEPHAFAARHSERRIEKMYRKAIADLFQGDDYLNMFKQRELYRHLSNAADKVHATANVLEDIIVKLG</sequence>
<gene>
    <name evidence="2" type="ORF">A1507_07320</name>
</gene>
<dbReference type="Proteomes" id="UP000077857">
    <property type="component" value="Unassembled WGS sequence"/>
</dbReference>
<dbReference type="InterPro" id="IPR038078">
    <property type="entry name" value="PhoU-like_sf"/>
</dbReference>
<comment type="caution">
    <text evidence="2">The sequence shown here is derived from an EMBL/GenBank/DDBJ whole genome shotgun (WGS) entry which is preliminary data.</text>
</comment>
<proteinExistence type="inferred from homology"/>
<dbReference type="AlphaFoldDB" id="A0A177NPW2"/>
<dbReference type="OrthoDB" id="9797568at2"/>
<dbReference type="Gene3D" id="1.20.58.220">
    <property type="entry name" value="Phosphate transport system protein phou homolog 2, domain 2"/>
    <property type="match status" value="1"/>
</dbReference>
<protein>
    <submittedName>
        <fullName evidence="2">Phosphate transport regulator</fullName>
    </submittedName>
</protein>
<dbReference type="EMBL" id="LUUJ01000049">
    <property type="protein sequence ID" value="OAI19363.1"/>
    <property type="molecule type" value="Genomic_DNA"/>
</dbReference>
<dbReference type="Pfam" id="PF01865">
    <property type="entry name" value="PhoU_div"/>
    <property type="match status" value="1"/>
</dbReference>
<dbReference type="PANTHER" id="PTHR37298">
    <property type="entry name" value="UPF0111 PROTEIN YKAA"/>
    <property type="match status" value="1"/>
</dbReference>